<keyword evidence="2" id="KW-1185">Reference proteome</keyword>
<evidence type="ECO:0000313" key="1">
    <source>
        <dbReference type="EMBL" id="KAE8099803.1"/>
    </source>
</evidence>
<reference evidence="1 2" key="1">
    <citation type="submission" date="2019-06" db="EMBL/GenBank/DDBJ databases">
        <title>A chromosomal-level reference genome of Carpinus fangiana (Coryloideae, Betulaceae).</title>
        <authorList>
            <person name="Yang X."/>
            <person name="Wang Z."/>
            <person name="Zhang L."/>
            <person name="Hao G."/>
            <person name="Liu J."/>
            <person name="Yang Y."/>
        </authorList>
    </citation>
    <scope>NUCLEOTIDE SEQUENCE [LARGE SCALE GENOMIC DNA]</scope>
    <source>
        <strain evidence="1">Cfa_2016G</strain>
        <tissue evidence="1">Leaf</tissue>
    </source>
</reference>
<sequence>MSLPNSNPIMASDRIAASKYLSDFVFQSEVPRRNQKQIFVVRSMSITEQGQCGRLTLPNGALGAVICSLSISISGCFGVRG</sequence>
<name>A0A5N6RL81_9ROSI</name>
<protein>
    <submittedName>
        <fullName evidence="1">Uncharacterized protein</fullName>
    </submittedName>
</protein>
<evidence type="ECO:0000313" key="2">
    <source>
        <dbReference type="Proteomes" id="UP000327013"/>
    </source>
</evidence>
<dbReference type="AlphaFoldDB" id="A0A5N6RL81"/>
<proteinExistence type="predicted"/>
<dbReference type="EMBL" id="CM017327">
    <property type="protein sequence ID" value="KAE8099803.1"/>
    <property type="molecule type" value="Genomic_DNA"/>
</dbReference>
<gene>
    <name evidence="1" type="ORF">FH972_017756</name>
</gene>
<organism evidence="1 2">
    <name type="scientific">Carpinus fangiana</name>
    <dbReference type="NCBI Taxonomy" id="176857"/>
    <lineage>
        <taxon>Eukaryota</taxon>
        <taxon>Viridiplantae</taxon>
        <taxon>Streptophyta</taxon>
        <taxon>Embryophyta</taxon>
        <taxon>Tracheophyta</taxon>
        <taxon>Spermatophyta</taxon>
        <taxon>Magnoliopsida</taxon>
        <taxon>eudicotyledons</taxon>
        <taxon>Gunneridae</taxon>
        <taxon>Pentapetalae</taxon>
        <taxon>rosids</taxon>
        <taxon>fabids</taxon>
        <taxon>Fagales</taxon>
        <taxon>Betulaceae</taxon>
        <taxon>Carpinus</taxon>
    </lineage>
</organism>
<dbReference type="Proteomes" id="UP000327013">
    <property type="component" value="Chromosome 7"/>
</dbReference>
<accession>A0A5N6RL81</accession>